<dbReference type="EMBL" id="JALLKP010000001">
    <property type="protein sequence ID" value="KAK2197421.1"/>
    <property type="molecule type" value="Genomic_DNA"/>
</dbReference>
<protein>
    <submittedName>
        <fullName evidence="6">Bifunctional Protein dopey/Dopey</fullName>
    </submittedName>
</protein>
<evidence type="ECO:0000259" key="5">
    <source>
        <dbReference type="Pfam" id="PF24598"/>
    </source>
</evidence>
<evidence type="ECO:0000313" key="7">
    <source>
        <dbReference type="Proteomes" id="UP001214638"/>
    </source>
</evidence>
<dbReference type="GO" id="GO:0005802">
    <property type="term" value="C:trans-Golgi network"/>
    <property type="evidence" value="ECO:0007669"/>
    <property type="project" value="TreeGrafter"/>
</dbReference>
<accession>A0AAD9PMS6</accession>
<dbReference type="InterPro" id="IPR007249">
    <property type="entry name" value="DOP1_N"/>
</dbReference>
<proteinExistence type="inferred from homology"/>
<comment type="caution">
    <text evidence="6">The sequence shown here is derived from an EMBL/GenBank/DDBJ whole genome shotgun (WGS) entry which is preliminary data.</text>
</comment>
<evidence type="ECO:0000256" key="3">
    <source>
        <dbReference type="ARBA" id="ARBA00046326"/>
    </source>
</evidence>
<name>A0AAD9PMS6_9APIC</name>
<gene>
    <name evidence="6" type="ORF">BdWA1_000421</name>
</gene>
<dbReference type="GO" id="GO:0005829">
    <property type="term" value="C:cytosol"/>
    <property type="evidence" value="ECO:0007669"/>
    <property type="project" value="GOC"/>
</dbReference>
<dbReference type="Pfam" id="PF24598">
    <property type="entry name" value="DOP1_C"/>
    <property type="match status" value="1"/>
</dbReference>
<dbReference type="PANTHER" id="PTHR14042">
    <property type="entry name" value="DOPEY-RELATED"/>
    <property type="match status" value="1"/>
</dbReference>
<evidence type="ECO:0000256" key="1">
    <source>
        <dbReference type="ARBA" id="ARBA00022448"/>
    </source>
</evidence>
<dbReference type="PANTHER" id="PTHR14042:SF24">
    <property type="entry name" value="PROTEIN DOPEY-1 HOMOLOG"/>
    <property type="match status" value="1"/>
</dbReference>
<reference evidence="6" key="1">
    <citation type="journal article" date="2023" name="Nat. Microbiol.">
        <title>Babesia duncani multi-omics identifies virulence factors and drug targets.</title>
        <authorList>
            <person name="Singh P."/>
            <person name="Lonardi S."/>
            <person name="Liang Q."/>
            <person name="Vydyam P."/>
            <person name="Khabirova E."/>
            <person name="Fang T."/>
            <person name="Gihaz S."/>
            <person name="Thekkiniath J."/>
            <person name="Munshi M."/>
            <person name="Abel S."/>
            <person name="Ciampossin L."/>
            <person name="Batugedara G."/>
            <person name="Gupta M."/>
            <person name="Lu X.M."/>
            <person name="Lenz T."/>
            <person name="Chakravarty S."/>
            <person name="Cornillot E."/>
            <person name="Hu Y."/>
            <person name="Ma W."/>
            <person name="Gonzalez L.M."/>
            <person name="Sanchez S."/>
            <person name="Estrada K."/>
            <person name="Sanchez-Flores A."/>
            <person name="Montero E."/>
            <person name="Harb O.S."/>
            <person name="Le Roch K.G."/>
            <person name="Mamoun C.B."/>
        </authorList>
    </citation>
    <scope>NUCLEOTIDE SEQUENCE</scope>
    <source>
        <strain evidence="6">WA1</strain>
    </source>
</reference>
<feature type="domain" description="DOP1-like C-terminal" evidence="5">
    <location>
        <begin position="1749"/>
        <end position="1963"/>
    </location>
</feature>
<feature type="domain" description="DOP1 N-terminal" evidence="4">
    <location>
        <begin position="19"/>
        <end position="303"/>
    </location>
</feature>
<dbReference type="GO" id="GO:0005768">
    <property type="term" value="C:endosome"/>
    <property type="evidence" value="ECO:0007669"/>
    <property type="project" value="TreeGrafter"/>
</dbReference>
<dbReference type="Proteomes" id="UP001214638">
    <property type="component" value="Unassembled WGS sequence"/>
</dbReference>
<dbReference type="InterPro" id="IPR040314">
    <property type="entry name" value="DOP1"/>
</dbReference>
<keyword evidence="2" id="KW-0653">Protein transport</keyword>
<evidence type="ECO:0000256" key="2">
    <source>
        <dbReference type="ARBA" id="ARBA00022927"/>
    </source>
</evidence>
<dbReference type="InterPro" id="IPR056457">
    <property type="entry name" value="DOP1_C"/>
</dbReference>
<evidence type="ECO:0000313" key="6">
    <source>
        <dbReference type="EMBL" id="KAK2197421.1"/>
    </source>
</evidence>
<dbReference type="GO" id="GO:0015031">
    <property type="term" value="P:protein transport"/>
    <property type="evidence" value="ECO:0007669"/>
    <property type="project" value="UniProtKB-KW"/>
</dbReference>
<evidence type="ECO:0000259" key="4">
    <source>
        <dbReference type="Pfam" id="PF04118"/>
    </source>
</evidence>
<dbReference type="RefSeq" id="XP_067804263.1">
    <property type="nucleotide sequence ID" value="XM_067945472.1"/>
</dbReference>
<keyword evidence="1" id="KW-0813">Transport</keyword>
<keyword evidence="7" id="KW-1185">Reference proteome</keyword>
<dbReference type="Pfam" id="PF04118">
    <property type="entry name" value="Dopey_N"/>
    <property type="match status" value="1"/>
</dbReference>
<comment type="similarity">
    <text evidence="3">Belongs to the DOP1 family.</text>
</comment>
<sequence>MATDFWSIATSGDHIRFDKKKFAAEVQYILLQFEKPKEWADLSNCLMRLYRTIHQSTIRHIPYKETICKRLAQCLNPQLPTGVHMRALEVYGAIFDKVGPEGLSEDLALFSSGLFPFFIYSSLSVRPLFLNLIDQYYIPLNKRLFPCLIGLLICILPGLDEEKSETYEAVFKILEKISNCVSEKSFMRALWVILLKASKIRLQTIGLIANKLAPGLPLLPKERVDVLVPHRHVLVIKSLKSTTEDDSLLVLRETITMLIKHFPLDSNILSSDDKTILCCQCLKLLSRRDWSLNRRLYQWIFNSTNDFDGNEESSMDLEYFTKYSKDSLITAIEQMLMAKVKTLDEALIPIKIIVTFITDTDLPGITDKLMPALCIPILKYICKEHEEDEWRHNIIQETRLIFNPSLTPTSIVFRSIIDEYNKTVLSQSSKSSSAWYELLELSNVYLDELSPLCSLDAALCGLFMLLNNALQHLHTLKMNTDAFVINHVIIYISAVFNRVERILNKQGDQSQFSENLSLIDDEERERQLVEFQIELNKNISHHLNYFYTDALTYLQNDIVDISNYELNALDMLNELAVRFVAIESILYVVPVTQALSSPHAIDNDSIDTSDEQMLNKRFNENLGKRQSPKTKTKDDYKYYKLETWIKSILKCTTAQNPQLFCRGIKTFIELLRQRNNEQLRGYIEHGTGGYMRNIILQLWNGLIDVYSANHSEFVMLLLQLNAVIPESRVDAEAVIVDDLTQSEASLKIAAILKFGILWRYAHFHAPTEEVFPEAIGCILDNIEETDPKLRYYSRSFLAESITMPSHLMDPILRYLLSYGNASADLYSLSIFDVLRKFRHLSSIMGREGQAVIEVMQRHQAPPDLLRLVQGEALFNQLSGSYRSISKNYGSGMYEDLTEASQNFESGDEENMHIVFPRLKDPLGISYGDECIYDYIDLLVVITLKFICLDVNMSELFNIKDERELVSYAEKYRKAASNKNTANEENTMLFRCTAIDFMKLFISSIQPASRAKEVACLISRPLLFVLYQLHMENDTIIQTQLLYLLKVVMDRCHLECKTLSKCTNNLIELAVKFSKRMNQIGRRISRVKSIETTSQFGRIAGAEFLNLEENDPLDKTHDDDMYTDLGVDDTFRDYPRSTSDVIDVKPSLHSEELAFQDLLFDTQHGSTNFRMHIERKTPTLPYMYILNVAAFKRGYSGKVKRLSDDDLFIRIIEMCGRSSARIDRTRLLQSYIDFIIYNLKYLKKSQSMAYASSFLVEFCTQLNVGKEIIGIAGLSLYLRGVYYMLLHLTSKSINLTHDINNPARFFAEQNAAEFELYALGDVPVVKKKQSSKTRSNLMYCSDEEMHIELSGVVTTCIQCLIWAKGVKGEAELTSRDRGSWANATSTPTGVAKAIESYNKSQSRTDFYNDDTTEAIRLDIKLSVGTMTREILRIFKLLYFKLPYYFCEGCLYLWDQAEAAQNGQEIKQEILKTLNTITCFSKNNMVSLILDMLEPFAKSSRYKDTRGFFLLNCRVGDNTAFEFIHFVISTHTLKGNNQVTYETLKRLMGFVLTYPRQPSVLLWVFHTICTHDRLYPSKDLQMLNKQCRKFLGDLMLRLLYLSVGLYTHKVCNWLPPKLYELGLPLPVHILMMNRNYHRHLDNMDALPAAALHTGQSFAVEHAESYAMDPLECVCKNALAQLIIFNYDVSQLNRRTAVINIFFQVLCSNMSGYILPMLQSKPESGLQTRYLIMLLLSNLPFRLYDGWPFSVRKGVVEQIHNPDFFKTDRRSLRCFMNIFRPIVEEECSSVADRLIKLDFYTLPPHNSVFQSRAINIQSRIKYLKRLAFVLYACAKNTFAAHITTIMERLTNSYRTYDDWELKAHTLLVMRVLLVRMSQEHLTALWPVLLSELIKIFDSERRDFHMDTNVENALESRSVSDPDMFENANECNTEKLALVAGAVKIIDVACALRLNDFLIYQWMFVGDVDQGGNLGNFQSVDFKPFLTDIEALYPSLSCRRLLLENDETTDVKHQDTDGSFAKREVMADIDAFKKTSDVIDECIENELLELGLDEIDRDAEINIHPIYKVYRKAF</sequence>
<dbReference type="GeneID" id="94334719"/>
<dbReference type="GO" id="GO:0006895">
    <property type="term" value="P:Golgi to endosome transport"/>
    <property type="evidence" value="ECO:0007669"/>
    <property type="project" value="InterPro"/>
</dbReference>
<organism evidence="6 7">
    <name type="scientific">Babesia duncani</name>
    <dbReference type="NCBI Taxonomy" id="323732"/>
    <lineage>
        <taxon>Eukaryota</taxon>
        <taxon>Sar</taxon>
        <taxon>Alveolata</taxon>
        <taxon>Apicomplexa</taxon>
        <taxon>Aconoidasida</taxon>
        <taxon>Piroplasmida</taxon>
        <taxon>Babesiidae</taxon>
        <taxon>Babesia</taxon>
    </lineage>
</organism>
<dbReference type="KEGG" id="bdw:94334719"/>